<evidence type="ECO:0000313" key="2">
    <source>
        <dbReference type="EMBL" id="TDQ53460.1"/>
    </source>
</evidence>
<protein>
    <recommendedName>
        <fullName evidence="1">Trypsin-co-occurring domain-containing protein</fullName>
    </recommendedName>
</protein>
<gene>
    <name evidence="2" type="ORF">EV190_104250</name>
</gene>
<reference evidence="2 3" key="1">
    <citation type="submission" date="2019-03" db="EMBL/GenBank/DDBJ databases">
        <title>Genomic Encyclopedia of Type Strains, Phase IV (KMG-IV): sequencing the most valuable type-strain genomes for metagenomic binning, comparative biology and taxonomic classification.</title>
        <authorList>
            <person name="Goeker M."/>
        </authorList>
    </citation>
    <scope>NUCLEOTIDE SEQUENCE [LARGE SCALE GENOMIC DNA]</scope>
    <source>
        <strain evidence="2 3">DSM 46770</strain>
    </source>
</reference>
<dbReference type="Proteomes" id="UP000295281">
    <property type="component" value="Unassembled WGS sequence"/>
</dbReference>
<keyword evidence="3" id="KW-1185">Reference proteome</keyword>
<comment type="caution">
    <text evidence="2">The sequence shown here is derived from an EMBL/GenBank/DDBJ whole genome shotgun (WGS) entry which is preliminary data.</text>
</comment>
<dbReference type="RefSeq" id="WP_133740964.1">
    <property type="nucleotide sequence ID" value="NZ_SNYN01000004.1"/>
</dbReference>
<evidence type="ECO:0000259" key="1">
    <source>
        <dbReference type="Pfam" id="PF19493"/>
    </source>
</evidence>
<dbReference type="AlphaFoldDB" id="A0A4R6V0M7"/>
<proteinExistence type="predicted"/>
<sequence length="108" mass="11435">MPHLARFQLNNGASILVEDDSPASGVGRVSRGADAVTAAVASLPDVLKQVRSVVDDTLTELRSTADSPSEIEIEFGVRLSGQFGAVMTKAGGEANLQVRLLWKQTREG</sequence>
<dbReference type="OrthoDB" id="163090at2"/>
<accession>A0A4R6V0M7</accession>
<evidence type="ECO:0000313" key="3">
    <source>
        <dbReference type="Proteomes" id="UP000295281"/>
    </source>
</evidence>
<dbReference type="InterPro" id="IPR045794">
    <property type="entry name" value="Trypco1"/>
</dbReference>
<feature type="domain" description="Trypsin-co-occurring" evidence="1">
    <location>
        <begin position="7"/>
        <end position="104"/>
    </location>
</feature>
<dbReference type="EMBL" id="SNYN01000004">
    <property type="protein sequence ID" value="TDQ53460.1"/>
    <property type="molecule type" value="Genomic_DNA"/>
</dbReference>
<dbReference type="Pfam" id="PF19493">
    <property type="entry name" value="Trypco1"/>
    <property type="match status" value="1"/>
</dbReference>
<dbReference type="NCBIfam" id="NF041216">
    <property type="entry name" value="CU044_2847_fam"/>
    <property type="match status" value="1"/>
</dbReference>
<name>A0A4R6V0M7_9ACTN</name>
<organism evidence="2 3">
    <name type="scientific">Actinorugispora endophytica</name>
    <dbReference type="NCBI Taxonomy" id="1605990"/>
    <lineage>
        <taxon>Bacteria</taxon>
        <taxon>Bacillati</taxon>
        <taxon>Actinomycetota</taxon>
        <taxon>Actinomycetes</taxon>
        <taxon>Streptosporangiales</taxon>
        <taxon>Nocardiopsidaceae</taxon>
        <taxon>Actinorugispora</taxon>
    </lineage>
</organism>